<evidence type="ECO:0000313" key="4">
    <source>
        <dbReference type="EMBL" id="CAD76385.1"/>
    </source>
</evidence>
<dbReference type="Gene3D" id="3.40.50.1110">
    <property type="entry name" value="SGNH hydrolase"/>
    <property type="match status" value="1"/>
</dbReference>
<dbReference type="STRING" id="243090.RB9651"/>
<protein>
    <submittedName>
        <fullName evidence="4">Sialic acid-specific 9-O-acetylesterase</fullName>
    </submittedName>
</protein>
<dbReference type="Gene3D" id="2.60.40.10">
    <property type="entry name" value="Immunoglobulins"/>
    <property type="match status" value="1"/>
</dbReference>
<dbReference type="EnsemblBacteria" id="CAD76385">
    <property type="protein sequence ID" value="CAD76385"/>
    <property type="gene ID" value="RB9651"/>
</dbReference>
<keyword evidence="1" id="KW-0378">Hydrolase</keyword>
<accession>Q7UL92</accession>
<proteinExistence type="predicted"/>
<gene>
    <name evidence="4" type="ordered locus">RB9651</name>
</gene>
<dbReference type="InterPro" id="IPR013783">
    <property type="entry name" value="Ig-like_fold"/>
</dbReference>
<evidence type="ECO:0000259" key="3">
    <source>
        <dbReference type="Pfam" id="PF03629"/>
    </source>
</evidence>
<organism evidence="4 5">
    <name type="scientific">Rhodopirellula baltica (strain DSM 10527 / NCIMB 13988 / SH1)</name>
    <dbReference type="NCBI Taxonomy" id="243090"/>
    <lineage>
        <taxon>Bacteria</taxon>
        <taxon>Pseudomonadati</taxon>
        <taxon>Planctomycetota</taxon>
        <taxon>Planctomycetia</taxon>
        <taxon>Pirellulales</taxon>
        <taxon>Pirellulaceae</taxon>
        <taxon>Rhodopirellula</taxon>
    </lineage>
</organism>
<keyword evidence="5" id="KW-1185">Reference proteome</keyword>
<dbReference type="SUPFAM" id="SSF52266">
    <property type="entry name" value="SGNH hydrolase"/>
    <property type="match status" value="1"/>
</dbReference>
<dbReference type="OrthoDB" id="9795554at2"/>
<evidence type="ECO:0000313" key="5">
    <source>
        <dbReference type="Proteomes" id="UP000001025"/>
    </source>
</evidence>
<dbReference type="PANTHER" id="PTHR22901:SF0">
    <property type="entry name" value="SIALATE O-ACETYLESTERASE"/>
    <property type="match status" value="1"/>
</dbReference>
<dbReference type="InParanoid" id="Q7UL92"/>
<sequence>MCEAPNGPFRQRIADTYFSTVPKSLRIPRVVRTKLTDLNADCSFDMNRILRVVTPLWMLLACSVLATEVETAPQTTLRLSGMFADQMVFQRQSNAPIWGTADPEAIVSVTPSWSNETVQVIADSQGKWKAKIKTPSAGGPFQVRITSGDQTLQLNDVLVGEVWICSGQSNMQWKMRGFGVDHFKEDVVRAKYPQIRFCDVPQMLALEGQDDVQAKWTTCSPQTVLNFSAVGYFFGSRLHQELDVPIGLISTNWGGSSAEAWVSPEVLKEHFPEFDELFATNAKLADEVGITFGRGQKTPRGLNQRNPSVLYNSMIRPLIPFSFRGVIWYQGESNVKQPEQYRTLFPALIRDWRSRWGAGDFPFYFVQIAPFAYKQEPISAAYLREAQLMSLSEPNTGMVVTMDIGDPNNIHPKNKKPVGERLAGLALARDYGRQDLVDSGPLFQRSEVEGASIRLHFKHVGGGLSTTDGKAPSHFVIAGADQTFVAADAEIDGDSIVVHSDAVAKPVAVRYGWGSGDTPNLSNQDGLPASSFRTDDWPITAGKP</sequence>
<dbReference type="HOGENOM" id="CLU_015150_0_0_0"/>
<dbReference type="PATRIC" id="fig|243090.15.peg.4639"/>
<dbReference type="PANTHER" id="PTHR22901">
    <property type="entry name" value="SIALATE O-ACETYLESTERASE"/>
    <property type="match status" value="1"/>
</dbReference>
<dbReference type="InterPro" id="IPR036514">
    <property type="entry name" value="SGNH_hydro_sf"/>
</dbReference>
<dbReference type="InterPro" id="IPR039329">
    <property type="entry name" value="SIAE"/>
</dbReference>
<dbReference type="InterPro" id="IPR005181">
    <property type="entry name" value="SASA"/>
</dbReference>
<dbReference type="EMBL" id="BX294150">
    <property type="protein sequence ID" value="CAD76385.1"/>
    <property type="molecule type" value="Genomic_DNA"/>
</dbReference>
<feature type="region of interest" description="Disordered" evidence="2">
    <location>
        <begin position="518"/>
        <end position="544"/>
    </location>
</feature>
<dbReference type="AlphaFoldDB" id="Q7UL92"/>
<name>Q7UL92_RHOBA</name>
<dbReference type="GO" id="GO:0001681">
    <property type="term" value="F:sialate O-acetylesterase activity"/>
    <property type="evidence" value="ECO:0000318"/>
    <property type="project" value="GO_Central"/>
</dbReference>
<dbReference type="GO" id="GO:0005975">
    <property type="term" value="P:carbohydrate metabolic process"/>
    <property type="evidence" value="ECO:0000318"/>
    <property type="project" value="GO_Central"/>
</dbReference>
<dbReference type="Pfam" id="PF03629">
    <property type="entry name" value="SASA"/>
    <property type="match status" value="1"/>
</dbReference>
<dbReference type="KEGG" id="rba:RB9651"/>
<evidence type="ECO:0000256" key="2">
    <source>
        <dbReference type="SAM" id="MobiDB-lite"/>
    </source>
</evidence>
<dbReference type="eggNOG" id="COG2755">
    <property type="taxonomic scope" value="Bacteria"/>
</dbReference>
<feature type="domain" description="Sialate O-acetylesterase" evidence="3">
    <location>
        <begin position="161"/>
        <end position="423"/>
    </location>
</feature>
<dbReference type="Proteomes" id="UP000001025">
    <property type="component" value="Chromosome"/>
</dbReference>
<evidence type="ECO:0000256" key="1">
    <source>
        <dbReference type="ARBA" id="ARBA00022801"/>
    </source>
</evidence>
<reference evidence="4 5" key="1">
    <citation type="journal article" date="2003" name="Proc. Natl. Acad. Sci. U.S.A.">
        <title>Complete genome sequence of the marine planctomycete Pirellula sp. strain 1.</title>
        <authorList>
            <person name="Gloeckner F.O."/>
            <person name="Kube M."/>
            <person name="Bauer M."/>
            <person name="Teeling H."/>
            <person name="Lombardot T."/>
            <person name="Ludwig W."/>
            <person name="Gade D."/>
            <person name="Beck A."/>
            <person name="Borzym K."/>
            <person name="Heitmann K."/>
            <person name="Rabus R."/>
            <person name="Schlesner H."/>
            <person name="Amann R."/>
            <person name="Reinhardt R."/>
        </authorList>
    </citation>
    <scope>NUCLEOTIDE SEQUENCE [LARGE SCALE GENOMIC DNA]</scope>
    <source>
        <strain evidence="5">DSM 10527 / NCIMB 13988 / SH1</strain>
    </source>
</reference>